<dbReference type="Gene3D" id="3.30.2020.40">
    <property type="entry name" value="Uncharacterised protein PF10387, DUF2442"/>
    <property type="match status" value="1"/>
</dbReference>
<dbReference type="InterPro" id="IPR018841">
    <property type="entry name" value="DUF2442"/>
</dbReference>
<organism evidence="1 2">
    <name type="scientific">Shackletoniella antarctica</name>
    <dbReference type="NCBI Taxonomy" id="268115"/>
    <lineage>
        <taxon>Bacteria</taxon>
        <taxon>Bacillati</taxon>
        <taxon>Cyanobacteriota</taxon>
        <taxon>Cyanophyceae</taxon>
        <taxon>Oculatellales</taxon>
        <taxon>Oculatellaceae</taxon>
        <taxon>Shackletoniella</taxon>
    </lineage>
</organism>
<dbReference type="EMBL" id="QBMN01000037">
    <property type="protein sequence ID" value="PZO42951.1"/>
    <property type="molecule type" value="Genomic_DNA"/>
</dbReference>
<reference evidence="1 2" key="2">
    <citation type="submission" date="2018-06" db="EMBL/GenBank/DDBJ databases">
        <title>Metagenomic assembly of (sub)arctic Cyanobacteria and their associated microbiome from non-axenic cultures.</title>
        <authorList>
            <person name="Baurain D."/>
        </authorList>
    </citation>
    <scope>NUCLEOTIDE SEQUENCE [LARGE SCALE GENOMIC DNA]</scope>
    <source>
        <strain evidence="1">ULC041bin1</strain>
    </source>
</reference>
<dbReference type="Proteomes" id="UP000249081">
    <property type="component" value="Unassembled WGS sequence"/>
</dbReference>
<sequence>MSKPPRFTKPPCIPLRLIANRSLAAIFSVDDRVKDGRFTEDPISVDLMDGRSITVPLVWYPRLLHGSPEQLAQWEVCGGGYGIHWEALNEDLSTEGMLRGAPAPETRVS</sequence>
<reference evidence="2" key="1">
    <citation type="submission" date="2018-04" db="EMBL/GenBank/DDBJ databases">
        <authorList>
            <person name="Cornet L."/>
        </authorList>
    </citation>
    <scope>NUCLEOTIDE SEQUENCE [LARGE SCALE GENOMIC DNA]</scope>
</reference>
<evidence type="ECO:0000313" key="2">
    <source>
        <dbReference type="Proteomes" id="UP000249081"/>
    </source>
</evidence>
<evidence type="ECO:0000313" key="1">
    <source>
        <dbReference type="EMBL" id="PZO42951.1"/>
    </source>
</evidence>
<name>A0A2W4Y699_9CYAN</name>
<accession>A0A2W4Y699</accession>
<dbReference type="AlphaFoldDB" id="A0A2W4Y699"/>
<protein>
    <submittedName>
        <fullName evidence="1">DUF2442 domain-containing protein</fullName>
    </submittedName>
</protein>
<proteinExistence type="predicted"/>
<comment type="caution">
    <text evidence="1">The sequence shown here is derived from an EMBL/GenBank/DDBJ whole genome shotgun (WGS) entry which is preliminary data.</text>
</comment>
<gene>
    <name evidence="1" type="ORF">DCF17_07320</name>
</gene>
<dbReference type="Pfam" id="PF10387">
    <property type="entry name" value="DUF2442"/>
    <property type="match status" value="1"/>
</dbReference>